<dbReference type="Proteomes" id="UP001286456">
    <property type="component" value="Unassembled WGS sequence"/>
</dbReference>
<keyword evidence="2" id="KW-1185">Reference proteome</keyword>
<gene>
    <name evidence="1" type="ORF">B0T19DRAFT_421816</name>
</gene>
<evidence type="ECO:0000313" key="1">
    <source>
        <dbReference type="EMBL" id="KAK3327457.1"/>
    </source>
</evidence>
<accession>A0AAE0ILU6</accession>
<dbReference type="AlphaFoldDB" id="A0AAE0ILU6"/>
<evidence type="ECO:0000313" key="2">
    <source>
        <dbReference type="Proteomes" id="UP001286456"/>
    </source>
</evidence>
<dbReference type="EMBL" id="JAUEPO010000003">
    <property type="protein sequence ID" value="KAK3327457.1"/>
    <property type="molecule type" value="Genomic_DNA"/>
</dbReference>
<proteinExistence type="predicted"/>
<sequence>MRVLDFVGAWLLVRFYLLMLILESVPRLLNYLVWLLLIRCAVTLDAGSVYGNRPEVNLTLTPFSHIIYPIGDDDS</sequence>
<reference evidence="1" key="2">
    <citation type="submission" date="2023-06" db="EMBL/GenBank/DDBJ databases">
        <authorList>
            <consortium name="Lawrence Berkeley National Laboratory"/>
            <person name="Haridas S."/>
            <person name="Hensen N."/>
            <person name="Bonometti L."/>
            <person name="Westerberg I."/>
            <person name="Brannstrom I.O."/>
            <person name="Guillou S."/>
            <person name="Cros-Aarteil S."/>
            <person name="Calhoun S."/>
            <person name="Kuo A."/>
            <person name="Mondo S."/>
            <person name="Pangilinan J."/>
            <person name="Riley R."/>
            <person name="Labutti K."/>
            <person name="Andreopoulos B."/>
            <person name="Lipzen A."/>
            <person name="Chen C."/>
            <person name="Yanf M."/>
            <person name="Daum C."/>
            <person name="Ng V."/>
            <person name="Clum A."/>
            <person name="Steindorff A."/>
            <person name="Ohm R."/>
            <person name="Martin F."/>
            <person name="Silar P."/>
            <person name="Natvig D."/>
            <person name="Lalanne C."/>
            <person name="Gautier V."/>
            <person name="Ament-Velasquez S.L."/>
            <person name="Kruys A."/>
            <person name="Hutchinson M.I."/>
            <person name="Powell A.J."/>
            <person name="Barry K."/>
            <person name="Miller A.N."/>
            <person name="Grigoriev I.V."/>
            <person name="Debuchy R."/>
            <person name="Gladieux P."/>
            <person name="Thoren M.H."/>
            <person name="Johannesson H."/>
        </authorList>
    </citation>
    <scope>NUCLEOTIDE SEQUENCE</scope>
    <source>
        <strain evidence="1">SMH4131-1</strain>
    </source>
</reference>
<organism evidence="1 2">
    <name type="scientific">Cercophora scortea</name>
    <dbReference type="NCBI Taxonomy" id="314031"/>
    <lineage>
        <taxon>Eukaryota</taxon>
        <taxon>Fungi</taxon>
        <taxon>Dikarya</taxon>
        <taxon>Ascomycota</taxon>
        <taxon>Pezizomycotina</taxon>
        <taxon>Sordariomycetes</taxon>
        <taxon>Sordariomycetidae</taxon>
        <taxon>Sordariales</taxon>
        <taxon>Lasiosphaeriaceae</taxon>
        <taxon>Cercophora</taxon>
    </lineage>
</organism>
<reference evidence="1" key="1">
    <citation type="journal article" date="2023" name="Mol. Phylogenet. Evol.">
        <title>Genome-scale phylogeny and comparative genomics of the fungal order Sordariales.</title>
        <authorList>
            <person name="Hensen N."/>
            <person name="Bonometti L."/>
            <person name="Westerberg I."/>
            <person name="Brannstrom I.O."/>
            <person name="Guillou S."/>
            <person name="Cros-Aarteil S."/>
            <person name="Calhoun S."/>
            <person name="Haridas S."/>
            <person name="Kuo A."/>
            <person name="Mondo S."/>
            <person name="Pangilinan J."/>
            <person name="Riley R."/>
            <person name="LaButti K."/>
            <person name="Andreopoulos B."/>
            <person name="Lipzen A."/>
            <person name="Chen C."/>
            <person name="Yan M."/>
            <person name="Daum C."/>
            <person name="Ng V."/>
            <person name="Clum A."/>
            <person name="Steindorff A."/>
            <person name="Ohm R.A."/>
            <person name="Martin F."/>
            <person name="Silar P."/>
            <person name="Natvig D.O."/>
            <person name="Lalanne C."/>
            <person name="Gautier V."/>
            <person name="Ament-Velasquez S.L."/>
            <person name="Kruys A."/>
            <person name="Hutchinson M.I."/>
            <person name="Powell A.J."/>
            <person name="Barry K."/>
            <person name="Miller A.N."/>
            <person name="Grigoriev I.V."/>
            <person name="Debuchy R."/>
            <person name="Gladieux P."/>
            <person name="Hiltunen Thoren M."/>
            <person name="Johannesson H."/>
        </authorList>
    </citation>
    <scope>NUCLEOTIDE SEQUENCE</scope>
    <source>
        <strain evidence="1">SMH4131-1</strain>
    </source>
</reference>
<name>A0AAE0ILU6_9PEZI</name>
<protein>
    <submittedName>
        <fullName evidence="1">Uncharacterized protein</fullName>
    </submittedName>
</protein>
<comment type="caution">
    <text evidence="1">The sequence shown here is derived from an EMBL/GenBank/DDBJ whole genome shotgun (WGS) entry which is preliminary data.</text>
</comment>